<evidence type="ECO:0000313" key="4">
    <source>
        <dbReference type="EMBL" id="EGZ06729.1"/>
    </source>
</evidence>
<keyword evidence="5" id="KW-1185">Reference proteome</keyword>
<evidence type="ECO:0000256" key="2">
    <source>
        <dbReference type="ARBA" id="ARBA00022801"/>
    </source>
</evidence>
<proteinExistence type="inferred from homology"/>
<dbReference type="EMBL" id="JH159163">
    <property type="protein sequence ID" value="EGZ06729.1"/>
    <property type="molecule type" value="Genomic_DNA"/>
</dbReference>
<dbReference type="STRING" id="1094619.G5ABK4"/>
<dbReference type="AlphaFoldDB" id="G5ABK4"/>
<dbReference type="RefSeq" id="XP_009537493.1">
    <property type="nucleotide sequence ID" value="XM_009539198.1"/>
</dbReference>
<dbReference type="PANTHER" id="PTHR11080:SF2">
    <property type="entry name" value="LD05707P"/>
    <property type="match status" value="1"/>
</dbReference>
<dbReference type="Proteomes" id="UP000002640">
    <property type="component" value="Unassembled WGS sequence"/>
</dbReference>
<sequence>MSKACFVKLTSCVALLLPTALAVFPPALIPPTVEAIYDELVKDFKHDVTDDAKKAGETPSGGLGILVIDQQLTQVVLTMDSHPRYHIANSIFWKNATGDSPEPFTSISSQDLKNGVWKPRDESLSDYVLAYTQSLEANGKFSLTIWPEHCVIGSPGHNIEPNVLSAALEWTKTSLKLVQYVMKGRNPFTEHYPALKAEYELPYDPSTSLNKALIKSLQRADKLVIVGESLSHSVNYNVRDLVAAWPRSD</sequence>
<dbReference type="InParanoid" id="G5ABK4"/>
<name>G5ABK4_PHYSP</name>
<reference evidence="4 5" key="1">
    <citation type="journal article" date="2006" name="Science">
        <title>Phytophthora genome sequences uncover evolutionary origins and mechanisms of pathogenesis.</title>
        <authorList>
            <person name="Tyler B.M."/>
            <person name="Tripathy S."/>
            <person name="Zhang X."/>
            <person name="Dehal P."/>
            <person name="Jiang R.H."/>
            <person name="Aerts A."/>
            <person name="Arredondo F.D."/>
            <person name="Baxter L."/>
            <person name="Bensasson D."/>
            <person name="Beynon J.L."/>
            <person name="Chapman J."/>
            <person name="Damasceno C.M."/>
            <person name="Dorrance A.E."/>
            <person name="Dou D."/>
            <person name="Dickerman A.W."/>
            <person name="Dubchak I.L."/>
            <person name="Garbelotto M."/>
            <person name="Gijzen M."/>
            <person name="Gordon S.G."/>
            <person name="Govers F."/>
            <person name="Grunwald N.J."/>
            <person name="Huang W."/>
            <person name="Ivors K.L."/>
            <person name="Jones R.W."/>
            <person name="Kamoun S."/>
            <person name="Krampis K."/>
            <person name="Lamour K.H."/>
            <person name="Lee M.K."/>
            <person name="McDonald W.H."/>
            <person name="Medina M."/>
            <person name="Meijer H.J."/>
            <person name="Nordberg E.K."/>
            <person name="Maclean D.J."/>
            <person name="Ospina-Giraldo M.D."/>
            <person name="Morris P.F."/>
            <person name="Phuntumart V."/>
            <person name="Putnam N.H."/>
            <person name="Rash S."/>
            <person name="Rose J.K."/>
            <person name="Sakihama Y."/>
            <person name="Salamov A.A."/>
            <person name="Savidor A."/>
            <person name="Scheuring C.F."/>
            <person name="Smith B.M."/>
            <person name="Sobral B.W."/>
            <person name="Terry A."/>
            <person name="Torto-Alalibo T.A."/>
            <person name="Win J."/>
            <person name="Xu Z."/>
            <person name="Zhang H."/>
            <person name="Grigoriev I.V."/>
            <person name="Rokhsar D.S."/>
            <person name="Boore J.L."/>
        </authorList>
    </citation>
    <scope>NUCLEOTIDE SEQUENCE [LARGE SCALE GENOMIC DNA]</scope>
    <source>
        <strain evidence="4 5">P6497</strain>
    </source>
</reference>
<dbReference type="GO" id="GO:0016787">
    <property type="term" value="F:hydrolase activity"/>
    <property type="evidence" value="ECO:0007669"/>
    <property type="project" value="UniProtKB-KW"/>
</dbReference>
<keyword evidence="3" id="KW-0732">Signal</keyword>
<accession>G5ABK4</accession>
<gene>
    <name evidence="4" type="ORF">PHYSODRAFT_306905</name>
</gene>
<dbReference type="Gene3D" id="3.40.50.850">
    <property type="entry name" value="Isochorismatase-like"/>
    <property type="match status" value="1"/>
</dbReference>
<keyword evidence="2" id="KW-0378">Hydrolase</keyword>
<evidence type="ECO:0000256" key="3">
    <source>
        <dbReference type="SAM" id="SignalP"/>
    </source>
</evidence>
<organism evidence="4 5">
    <name type="scientific">Phytophthora sojae (strain P6497)</name>
    <name type="common">Soybean stem and root rot agent</name>
    <name type="synonym">Phytophthora megasperma f. sp. glycines</name>
    <dbReference type="NCBI Taxonomy" id="1094619"/>
    <lineage>
        <taxon>Eukaryota</taxon>
        <taxon>Sar</taxon>
        <taxon>Stramenopiles</taxon>
        <taxon>Oomycota</taxon>
        <taxon>Peronosporomycetes</taxon>
        <taxon>Peronosporales</taxon>
        <taxon>Peronosporaceae</taxon>
        <taxon>Phytophthora</taxon>
    </lineage>
</organism>
<dbReference type="KEGG" id="psoj:PHYSODRAFT_306905"/>
<feature type="signal peptide" evidence="3">
    <location>
        <begin position="1"/>
        <end position="22"/>
    </location>
</feature>
<dbReference type="InterPro" id="IPR036380">
    <property type="entry name" value="Isochorismatase-like_sf"/>
</dbReference>
<comment type="similarity">
    <text evidence="1">Belongs to the isochorismatase family.</text>
</comment>
<dbReference type="InterPro" id="IPR052347">
    <property type="entry name" value="Isochorismatase_Nicotinamidase"/>
</dbReference>
<evidence type="ECO:0000313" key="5">
    <source>
        <dbReference type="Proteomes" id="UP000002640"/>
    </source>
</evidence>
<dbReference type="GeneID" id="20642801"/>
<feature type="chain" id="PRO_5003473236" evidence="3">
    <location>
        <begin position="23"/>
        <end position="249"/>
    </location>
</feature>
<dbReference type="PANTHER" id="PTHR11080">
    <property type="entry name" value="PYRAZINAMIDASE/NICOTINAMIDASE"/>
    <property type="match status" value="1"/>
</dbReference>
<evidence type="ECO:0000256" key="1">
    <source>
        <dbReference type="ARBA" id="ARBA00006336"/>
    </source>
</evidence>
<protein>
    <submittedName>
        <fullName evidence="4">Uncharacterized protein</fullName>
    </submittedName>
</protein>